<protein>
    <recommendedName>
        <fullName evidence="9">Transport permease protein</fullName>
    </recommendedName>
</protein>
<comment type="subcellular location">
    <subcellularLocation>
        <location evidence="1">Cell inner membrane</location>
        <topology evidence="1">Multi-pass membrane protein</topology>
    </subcellularLocation>
    <subcellularLocation>
        <location evidence="9">Cell membrane</location>
        <topology evidence="9">Multi-pass membrane protein</topology>
    </subcellularLocation>
</comment>
<dbReference type="PRINTS" id="PR00164">
    <property type="entry name" value="ABC2TRNSPORT"/>
</dbReference>
<keyword evidence="7 9" id="KW-1133">Transmembrane helix</keyword>
<dbReference type="InterPro" id="IPR013525">
    <property type="entry name" value="ABC2_TM"/>
</dbReference>
<feature type="transmembrane region" description="Helical" evidence="9">
    <location>
        <begin position="215"/>
        <end position="233"/>
    </location>
</feature>
<feature type="region of interest" description="Disordered" evidence="10">
    <location>
        <begin position="1"/>
        <end position="26"/>
    </location>
</feature>
<evidence type="ECO:0000313" key="12">
    <source>
        <dbReference type="EMBL" id="CAA9513461.1"/>
    </source>
</evidence>
<dbReference type="PANTHER" id="PTHR30413">
    <property type="entry name" value="INNER MEMBRANE TRANSPORT PERMEASE"/>
    <property type="match status" value="1"/>
</dbReference>
<evidence type="ECO:0000256" key="9">
    <source>
        <dbReference type="RuleBase" id="RU361157"/>
    </source>
</evidence>
<keyword evidence="3 9" id="KW-0813">Transport</keyword>
<dbReference type="InterPro" id="IPR047817">
    <property type="entry name" value="ABC2_TM_bact-type"/>
</dbReference>
<dbReference type="GO" id="GO:0043190">
    <property type="term" value="C:ATP-binding cassette (ABC) transporter complex"/>
    <property type="evidence" value="ECO:0007669"/>
    <property type="project" value="InterPro"/>
</dbReference>
<proteinExistence type="inferred from homology"/>
<comment type="similarity">
    <text evidence="2 9">Belongs to the ABC-2 integral membrane protein family.</text>
</comment>
<gene>
    <name evidence="12" type="ORF">AVDCRST_MAG13-2934</name>
</gene>
<dbReference type="EMBL" id="CADCVO010000474">
    <property type="protein sequence ID" value="CAA9513461.1"/>
    <property type="molecule type" value="Genomic_DNA"/>
</dbReference>
<feature type="transmembrane region" description="Helical" evidence="9">
    <location>
        <begin position="269"/>
        <end position="290"/>
    </location>
</feature>
<organism evidence="12">
    <name type="scientific">uncultured Solirubrobacteraceae bacterium</name>
    <dbReference type="NCBI Taxonomy" id="1162706"/>
    <lineage>
        <taxon>Bacteria</taxon>
        <taxon>Bacillati</taxon>
        <taxon>Actinomycetota</taxon>
        <taxon>Thermoleophilia</taxon>
        <taxon>Solirubrobacterales</taxon>
        <taxon>Solirubrobacteraceae</taxon>
        <taxon>environmental samples</taxon>
    </lineage>
</organism>
<evidence type="ECO:0000256" key="1">
    <source>
        <dbReference type="ARBA" id="ARBA00004429"/>
    </source>
</evidence>
<evidence type="ECO:0000256" key="10">
    <source>
        <dbReference type="SAM" id="MobiDB-lite"/>
    </source>
</evidence>
<evidence type="ECO:0000256" key="8">
    <source>
        <dbReference type="ARBA" id="ARBA00023136"/>
    </source>
</evidence>
<dbReference type="GO" id="GO:0140359">
    <property type="term" value="F:ABC-type transporter activity"/>
    <property type="evidence" value="ECO:0007669"/>
    <property type="project" value="InterPro"/>
</dbReference>
<dbReference type="AlphaFoldDB" id="A0A6J4T4P6"/>
<reference evidence="12" key="1">
    <citation type="submission" date="2020-02" db="EMBL/GenBank/DDBJ databases">
        <authorList>
            <person name="Meier V. D."/>
        </authorList>
    </citation>
    <scope>NUCLEOTIDE SEQUENCE</scope>
    <source>
        <strain evidence="12">AVDCRST_MAG13</strain>
    </source>
</reference>
<evidence type="ECO:0000256" key="4">
    <source>
        <dbReference type="ARBA" id="ARBA00022475"/>
    </source>
</evidence>
<accession>A0A6J4T4P6</accession>
<feature type="transmembrane region" description="Helical" evidence="9">
    <location>
        <begin position="145"/>
        <end position="169"/>
    </location>
</feature>
<keyword evidence="6 9" id="KW-0812">Transmembrane</keyword>
<feature type="domain" description="ABC transmembrane type-2" evidence="11">
    <location>
        <begin position="73"/>
        <end position="292"/>
    </location>
</feature>
<keyword evidence="4 9" id="KW-1003">Cell membrane</keyword>
<keyword evidence="8 9" id="KW-0472">Membrane</keyword>
<evidence type="ECO:0000256" key="2">
    <source>
        <dbReference type="ARBA" id="ARBA00007783"/>
    </source>
</evidence>
<feature type="transmembrane region" description="Helical" evidence="9">
    <location>
        <begin position="76"/>
        <end position="96"/>
    </location>
</feature>
<feature type="compositionally biased region" description="Low complexity" evidence="10">
    <location>
        <begin position="1"/>
        <end position="14"/>
    </location>
</feature>
<feature type="transmembrane region" description="Helical" evidence="9">
    <location>
        <begin position="103"/>
        <end position="119"/>
    </location>
</feature>
<dbReference type="Pfam" id="PF01061">
    <property type="entry name" value="ABC2_membrane"/>
    <property type="match status" value="1"/>
</dbReference>
<evidence type="ECO:0000256" key="3">
    <source>
        <dbReference type="ARBA" id="ARBA00022448"/>
    </source>
</evidence>
<evidence type="ECO:0000256" key="6">
    <source>
        <dbReference type="ARBA" id="ARBA00022692"/>
    </source>
</evidence>
<evidence type="ECO:0000256" key="7">
    <source>
        <dbReference type="ARBA" id="ARBA00022989"/>
    </source>
</evidence>
<feature type="transmembrane region" description="Helical" evidence="9">
    <location>
        <begin position="181"/>
        <end position="209"/>
    </location>
</feature>
<sequence length="300" mass="33217">MPAASAAAAAPAPALGRTGPRDDAFTPEKHVYEPHRVGLPPLGPYLRELWRRRQFAFEMSRTALRAQHYQTVLGQAWLVLNPLLLTLVYFLLVDILREGTRGTTFFAHLMAGLFAYHFFSQSMSQGARSVVGGGRLILNTAFPRALLPLSSVMTGFMRFLPTMAVYAVVHVVAGLPIGPHLLWLIPVFAILSVFTFGMVTLVAAAQVYFRDVSNFLPYLLRIWMYASPVLYYLSEVPAKFDLLLYVNPMSPILGAWSDVLNAGRAPDALYLQLGAAWAAAALVVGLLFFVSREREFAVRL</sequence>
<dbReference type="InterPro" id="IPR000412">
    <property type="entry name" value="ABC_2_transport"/>
</dbReference>
<evidence type="ECO:0000256" key="5">
    <source>
        <dbReference type="ARBA" id="ARBA00022519"/>
    </source>
</evidence>
<evidence type="ECO:0000259" key="11">
    <source>
        <dbReference type="PROSITE" id="PS51012"/>
    </source>
</evidence>
<dbReference type="PANTHER" id="PTHR30413:SF8">
    <property type="entry name" value="TRANSPORT PERMEASE PROTEIN"/>
    <property type="match status" value="1"/>
</dbReference>
<name>A0A6J4T4P6_9ACTN</name>
<keyword evidence="5" id="KW-0997">Cell inner membrane</keyword>
<dbReference type="PROSITE" id="PS51012">
    <property type="entry name" value="ABC_TM2"/>
    <property type="match status" value="1"/>
</dbReference>
<dbReference type="GO" id="GO:0015920">
    <property type="term" value="P:lipopolysaccharide transport"/>
    <property type="evidence" value="ECO:0007669"/>
    <property type="project" value="TreeGrafter"/>
</dbReference>